<evidence type="ECO:0000256" key="1">
    <source>
        <dbReference type="ARBA" id="ARBA00002123"/>
    </source>
</evidence>
<gene>
    <name evidence="4" type="ORF">SELMODRAFT_92732</name>
</gene>
<dbReference type="PANTHER" id="PTHR11851:SF49">
    <property type="entry name" value="MITOCHONDRIAL-PROCESSING PEPTIDASE SUBUNIT ALPHA"/>
    <property type="match status" value="1"/>
</dbReference>
<protein>
    <recommendedName>
        <fullName evidence="3">Peptidase M16 C-terminal domain-containing protein</fullName>
    </recommendedName>
</protein>
<comment type="function">
    <text evidence="1">Substrate recognition and binding subunit of the essential mitochondrial processing protease (MPP), which cleaves the mitochondrial sequence off newly imported precursors proteins.</text>
</comment>
<reference evidence="4 5" key="1">
    <citation type="journal article" date="2011" name="Science">
        <title>The Selaginella genome identifies genetic changes associated with the evolution of vascular plants.</title>
        <authorList>
            <person name="Banks J.A."/>
            <person name="Nishiyama T."/>
            <person name="Hasebe M."/>
            <person name="Bowman J.L."/>
            <person name="Gribskov M."/>
            <person name="dePamphilis C."/>
            <person name="Albert V.A."/>
            <person name="Aono N."/>
            <person name="Aoyama T."/>
            <person name="Ambrose B.A."/>
            <person name="Ashton N.W."/>
            <person name="Axtell M.J."/>
            <person name="Barker E."/>
            <person name="Barker M.S."/>
            <person name="Bennetzen J.L."/>
            <person name="Bonawitz N.D."/>
            <person name="Chapple C."/>
            <person name="Cheng C."/>
            <person name="Correa L.G."/>
            <person name="Dacre M."/>
            <person name="DeBarry J."/>
            <person name="Dreyer I."/>
            <person name="Elias M."/>
            <person name="Engstrom E.M."/>
            <person name="Estelle M."/>
            <person name="Feng L."/>
            <person name="Finet C."/>
            <person name="Floyd S.K."/>
            <person name="Frommer W.B."/>
            <person name="Fujita T."/>
            <person name="Gramzow L."/>
            <person name="Gutensohn M."/>
            <person name="Harholt J."/>
            <person name="Hattori M."/>
            <person name="Heyl A."/>
            <person name="Hirai T."/>
            <person name="Hiwatashi Y."/>
            <person name="Ishikawa M."/>
            <person name="Iwata M."/>
            <person name="Karol K.G."/>
            <person name="Koehler B."/>
            <person name="Kolukisaoglu U."/>
            <person name="Kubo M."/>
            <person name="Kurata T."/>
            <person name="Lalonde S."/>
            <person name="Li K."/>
            <person name="Li Y."/>
            <person name="Litt A."/>
            <person name="Lyons E."/>
            <person name="Manning G."/>
            <person name="Maruyama T."/>
            <person name="Michael T.P."/>
            <person name="Mikami K."/>
            <person name="Miyazaki S."/>
            <person name="Morinaga S."/>
            <person name="Murata T."/>
            <person name="Mueller-Roeber B."/>
            <person name="Nelson D.R."/>
            <person name="Obara M."/>
            <person name="Oguri Y."/>
            <person name="Olmstead R.G."/>
            <person name="Onodera N."/>
            <person name="Petersen B.L."/>
            <person name="Pils B."/>
            <person name="Prigge M."/>
            <person name="Rensing S.A."/>
            <person name="Riano-Pachon D.M."/>
            <person name="Roberts A.W."/>
            <person name="Sato Y."/>
            <person name="Scheller H.V."/>
            <person name="Schulz B."/>
            <person name="Schulz C."/>
            <person name="Shakirov E.V."/>
            <person name="Shibagaki N."/>
            <person name="Shinohara N."/>
            <person name="Shippen D.E."/>
            <person name="Soerensen I."/>
            <person name="Sotooka R."/>
            <person name="Sugimoto N."/>
            <person name="Sugita M."/>
            <person name="Sumikawa N."/>
            <person name="Tanurdzic M."/>
            <person name="Theissen G."/>
            <person name="Ulvskov P."/>
            <person name="Wakazuki S."/>
            <person name="Weng J.K."/>
            <person name="Willats W.W."/>
            <person name="Wipf D."/>
            <person name="Wolf P.G."/>
            <person name="Yang L."/>
            <person name="Zimmer A.D."/>
            <person name="Zhu Q."/>
            <person name="Mitros T."/>
            <person name="Hellsten U."/>
            <person name="Loque D."/>
            <person name="Otillar R."/>
            <person name="Salamov A."/>
            <person name="Schmutz J."/>
            <person name="Shapiro H."/>
            <person name="Lindquist E."/>
            <person name="Lucas S."/>
            <person name="Rokhsar D."/>
            <person name="Grigoriev I.V."/>
        </authorList>
    </citation>
    <scope>NUCLEOTIDE SEQUENCE [LARGE SCALE GENOMIC DNA]</scope>
</reference>
<dbReference type="InterPro" id="IPR050361">
    <property type="entry name" value="MPP/UQCRC_Complex"/>
</dbReference>
<organism evidence="5">
    <name type="scientific">Selaginella moellendorffii</name>
    <name type="common">Spikemoss</name>
    <dbReference type="NCBI Taxonomy" id="88036"/>
    <lineage>
        <taxon>Eukaryota</taxon>
        <taxon>Viridiplantae</taxon>
        <taxon>Streptophyta</taxon>
        <taxon>Embryophyta</taxon>
        <taxon>Tracheophyta</taxon>
        <taxon>Lycopodiopsida</taxon>
        <taxon>Selaginellales</taxon>
        <taxon>Selaginellaceae</taxon>
        <taxon>Selaginella</taxon>
    </lineage>
</organism>
<name>D8RFH5_SELML</name>
<evidence type="ECO:0000259" key="3">
    <source>
        <dbReference type="Pfam" id="PF05193"/>
    </source>
</evidence>
<dbReference type="OMA" id="WVSIAFE"/>
<dbReference type="STRING" id="88036.D8RFH5"/>
<feature type="non-terminal residue" evidence="4">
    <location>
        <position position="1"/>
    </location>
</feature>
<evidence type="ECO:0000313" key="5">
    <source>
        <dbReference type="Proteomes" id="UP000001514"/>
    </source>
</evidence>
<dbReference type="InterPro" id="IPR007863">
    <property type="entry name" value="Peptidase_M16_C"/>
</dbReference>
<keyword evidence="5" id="KW-1185">Reference proteome</keyword>
<proteinExistence type="inferred from homology"/>
<dbReference type="InParanoid" id="D8RFH5"/>
<dbReference type="EMBL" id="GL377578">
    <property type="protein sequence ID" value="EFJ28868.1"/>
    <property type="molecule type" value="Genomic_DNA"/>
</dbReference>
<dbReference type="HOGENOM" id="CLU_2613149_0_0_1"/>
<evidence type="ECO:0000313" key="4">
    <source>
        <dbReference type="EMBL" id="EFJ28868.1"/>
    </source>
</evidence>
<dbReference type="eggNOG" id="KOG2067">
    <property type="taxonomic scope" value="Eukaryota"/>
</dbReference>
<accession>D8RFH5</accession>
<evidence type="ECO:0000256" key="2">
    <source>
        <dbReference type="ARBA" id="ARBA00007261"/>
    </source>
</evidence>
<dbReference type="KEGG" id="smo:SELMODRAFT_92732"/>
<dbReference type="AlphaFoldDB" id="D8RFH5"/>
<sequence length="79" mass="8753">TASQMVFVGSGIKHDYFLSLVKPLFEDMPLVAPPEPAKSEYVGGEWRHQGESDTTWVSIAFEIPGGWRNERDAVAATML</sequence>
<dbReference type="PANTHER" id="PTHR11851">
    <property type="entry name" value="METALLOPROTEASE"/>
    <property type="match status" value="1"/>
</dbReference>
<comment type="similarity">
    <text evidence="2">Belongs to the peptidase M16 family.</text>
</comment>
<dbReference type="Proteomes" id="UP000001514">
    <property type="component" value="Unassembled WGS sequence"/>
</dbReference>
<feature type="domain" description="Peptidase M16 C-terminal" evidence="3">
    <location>
        <begin position="2"/>
        <end position="75"/>
    </location>
</feature>
<dbReference type="Gramene" id="EFJ28868">
    <property type="protein sequence ID" value="EFJ28868"/>
    <property type="gene ID" value="SELMODRAFT_92732"/>
</dbReference>
<dbReference type="Pfam" id="PF05193">
    <property type="entry name" value="Peptidase_M16_C"/>
    <property type="match status" value="1"/>
</dbReference>